<dbReference type="EMBL" id="JANPWB010000010">
    <property type="protein sequence ID" value="KAJ1136649.1"/>
    <property type="molecule type" value="Genomic_DNA"/>
</dbReference>
<name>A0AAV7Q8S1_PLEWA</name>
<evidence type="ECO:0000256" key="1">
    <source>
        <dbReference type="SAM" id="MobiDB-lite"/>
    </source>
</evidence>
<proteinExistence type="predicted"/>
<keyword evidence="3" id="KW-1185">Reference proteome</keyword>
<reference evidence="2" key="1">
    <citation type="journal article" date="2022" name="bioRxiv">
        <title>Sequencing and chromosome-scale assembly of the giantPleurodeles waltlgenome.</title>
        <authorList>
            <person name="Brown T."/>
            <person name="Elewa A."/>
            <person name="Iarovenko S."/>
            <person name="Subramanian E."/>
            <person name="Araus A.J."/>
            <person name="Petzold A."/>
            <person name="Susuki M."/>
            <person name="Suzuki K.-i.T."/>
            <person name="Hayashi T."/>
            <person name="Toyoda A."/>
            <person name="Oliveira C."/>
            <person name="Osipova E."/>
            <person name="Leigh N.D."/>
            <person name="Simon A."/>
            <person name="Yun M.H."/>
        </authorList>
    </citation>
    <scope>NUCLEOTIDE SEQUENCE</scope>
    <source>
        <strain evidence="2">20211129_DDA</strain>
        <tissue evidence="2">Liver</tissue>
    </source>
</reference>
<dbReference type="AlphaFoldDB" id="A0AAV7Q8S1"/>
<organism evidence="2 3">
    <name type="scientific">Pleurodeles waltl</name>
    <name type="common">Iberian ribbed newt</name>
    <dbReference type="NCBI Taxonomy" id="8319"/>
    <lineage>
        <taxon>Eukaryota</taxon>
        <taxon>Metazoa</taxon>
        <taxon>Chordata</taxon>
        <taxon>Craniata</taxon>
        <taxon>Vertebrata</taxon>
        <taxon>Euteleostomi</taxon>
        <taxon>Amphibia</taxon>
        <taxon>Batrachia</taxon>
        <taxon>Caudata</taxon>
        <taxon>Salamandroidea</taxon>
        <taxon>Salamandridae</taxon>
        <taxon>Pleurodelinae</taxon>
        <taxon>Pleurodeles</taxon>
    </lineage>
</organism>
<accession>A0AAV7Q8S1</accession>
<feature type="region of interest" description="Disordered" evidence="1">
    <location>
        <begin position="16"/>
        <end position="45"/>
    </location>
</feature>
<gene>
    <name evidence="2" type="ORF">NDU88_003064</name>
</gene>
<sequence length="100" mass="10421">MRCDVRYRAIHMTGRGQGIQRRNTCGTAPGPRPKCPIPQSGGPAVTGTVGEPGEQGCFLARAAACTLGARDPDGGTDPTTELECGIAGVKETPHLFEVQD</sequence>
<evidence type="ECO:0000313" key="2">
    <source>
        <dbReference type="EMBL" id="KAJ1136649.1"/>
    </source>
</evidence>
<dbReference type="Proteomes" id="UP001066276">
    <property type="component" value="Chromosome 6"/>
</dbReference>
<evidence type="ECO:0000313" key="3">
    <source>
        <dbReference type="Proteomes" id="UP001066276"/>
    </source>
</evidence>
<comment type="caution">
    <text evidence="2">The sequence shown here is derived from an EMBL/GenBank/DDBJ whole genome shotgun (WGS) entry which is preliminary data.</text>
</comment>
<protein>
    <submittedName>
        <fullName evidence="2">Uncharacterized protein</fullName>
    </submittedName>
</protein>